<keyword evidence="2" id="KW-0132">Cell division</keyword>
<dbReference type="InterPro" id="IPR013221">
    <property type="entry name" value="Mur_ligase_cen"/>
</dbReference>
<evidence type="ECO:0000256" key="8">
    <source>
        <dbReference type="ARBA" id="ARBA00023316"/>
    </source>
</evidence>
<protein>
    <submittedName>
        <fullName evidence="12">UDP-N-acetylmuramate--L-alanine ligase</fullName>
    </submittedName>
</protein>
<dbReference type="GO" id="GO:0008360">
    <property type="term" value="P:regulation of cell shape"/>
    <property type="evidence" value="ECO:0007669"/>
    <property type="project" value="UniProtKB-KW"/>
</dbReference>
<evidence type="ECO:0000256" key="4">
    <source>
        <dbReference type="ARBA" id="ARBA00022840"/>
    </source>
</evidence>
<keyword evidence="4" id="KW-0067">ATP-binding</keyword>
<evidence type="ECO:0000256" key="1">
    <source>
        <dbReference type="ARBA" id="ARBA00022598"/>
    </source>
</evidence>
<dbReference type="AlphaFoldDB" id="A0A2S7T704"/>
<dbReference type="Gene3D" id="3.40.1190.10">
    <property type="entry name" value="Mur-like, catalytic domain"/>
    <property type="match status" value="1"/>
</dbReference>
<dbReference type="InterPro" id="IPR050061">
    <property type="entry name" value="MurCDEF_pg_biosynth"/>
</dbReference>
<keyword evidence="13" id="KW-1185">Reference proteome</keyword>
<comment type="caution">
    <text evidence="12">The sequence shown here is derived from an EMBL/GenBank/DDBJ whole genome shotgun (WGS) entry which is preliminary data.</text>
</comment>
<dbReference type="Gene3D" id="3.40.50.720">
    <property type="entry name" value="NAD(P)-binding Rossmann-like Domain"/>
    <property type="match status" value="1"/>
</dbReference>
<dbReference type="Proteomes" id="UP000239366">
    <property type="component" value="Unassembled WGS sequence"/>
</dbReference>
<dbReference type="Pfam" id="PF08245">
    <property type="entry name" value="Mur_ligase_M"/>
    <property type="match status" value="1"/>
</dbReference>
<dbReference type="GO" id="GO:0016881">
    <property type="term" value="F:acid-amino acid ligase activity"/>
    <property type="evidence" value="ECO:0007669"/>
    <property type="project" value="InterPro"/>
</dbReference>
<evidence type="ECO:0000313" key="13">
    <source>
        <dbReference type="Proteomes" id="UP000239366"/>
    </source>
</evidence>
<reference evidence="13" key="1">
    <citation type="submission" date="2016-11" db="EMBL/GenBank/DDBJ databases">
        <title>Trade-off between light-utilization and light-protection in marine flavobacteria.</title>
        <authorList>
            <person name="Kumagai Y."/>
            <person name="Yoshizawa S."/>
            <person name="Kogure K."/>
        </authorList>
    </citation>
    <scope>NUCLEOTIDE SEQUENCE [LARGE SCALE GENOMIC DNA]</scope>
    <source>
        <strain evidence="13">SG-18</strain>
    </source>
</reference>
<dbReference type="Pfam" id="PF01225">
    <property type="entry name" value="Mur_ligase"/>
    <property type="match status" value="1"/>
</dbReference>
<evidence type="ECO:0000256" key="3">
    <source>
        <dbReference type="ARBA" id="ARBA00022741"/>
    </source>
</evidence>
<evidence type="ECO:0000259" key="9">
    <source>
        <dbReference type="Pfam" id="PF01225"/>
    </source>
</evidence>
<evidence type="ECO:0000259" key="11">
    <source>
        <dbReference type="Pfam" id="PF08245"/>
    </source>
</evidence>
<keyword evidence="8" id="KW-0961">Cell wall biogenesis/degradation</keyword>
<organism evidence="12 13">
    <name type="scientific">Aureicoccus marinus</name>
    <dbReference type="NCBI Taxonomy" id="754435"/>
    <lineage>
        <taxon>Bacteria</taxon>
        <taxon>Pseudomonadati</taxon>
        <taxon>Bacteroidota</taxon>
        <taxon>Flavobacteriia</taxon>
        <taxon>Flavobacteriales</taxon>
        <taxon>Flavobacteriaceae</taxon>
        <taxon>Aureicoccus</taxon>
    </lineage>
</organism>
<feature type="domain" description="Mur ligase C-terminal" evidence="10">
    <location>
        <begin position="309"/>
        <end position="433"/>
    </location>
</feature>
<keyword evidence="3" id="KW-0547">Nucleotide-binding</keyword>
<sequence>MKQVLRHIDSLYFIGIGGIGMSALARYAKQLGLRVAGYDRVQTALTQALEAEGIAIDYDIRPEQLEEGFNQADKCWAIYTPAVPVSNAYFAHFEKQGVRLMKRAELLGKLTEHTQCLAVAGTHGKTTTSAILAHLLNVHKQDFVAFLGGVSEDFQSNFLMKGHTYSVVEADEFDRSFLHLSPSHACVTHMDADHLDIYGDPKAMEESYKAFAEKLRPGGQLIVRQGLPLEGLSYGFEQGADYQLLNLEIVDGGYRFDFHTPKKEFKGVRYYKPGRHNVLNAAAAWALADQICPAMDFSEALAGFKGVERRFSYVVRESDFVFIDDYAHHPTEIDAVYEAVSKWYPAKKTLVVFQPHLFSRTQDFETEFAESLSRFEAVFLMEIYPAREEPIPGVTSSALLEKVKTPTKALVAREALIDEIKNYQPELLLMLGAGDIGKEVRTVKNALGYEA</sequence>
<dbReference type="GO" id="GO:0005524">
    <property type="term" value="F:ATP binding"/>
    <property type="evidence" value="ECO:0007669"/>
    <property type="project" value="UniProtKB-KW"/>
</dbReference>
<evidence type="ECO:0000256" key="6">
    <source>
        <dbReference type="ARBA" id="ARBA00022984"/>
    </source>
</evidence>
<gene>
    <name evidence="12" type="ORF">BST99_08070</name>
</gene>
<keyword evidence="1 12" id="KW-0436">Ligase</keyword>
<dbReference type="GO" id="GO:0009252">
    <property type="term" value="P:peptidoglycan biosynthetic process"/>
    <property type="evidence" value="ECO:0007669"/>
    <property type="project" value="UniProtKB-KW"/>
</dbReference>
<evidence type="ECO:0000313" key="12">
    <source>
        <dbReference type="EMBL" id="PQJ15690.1"/>
    </source>
</evidence>
<dbReference type="PANTHER" id="PTHR43445:SF3">
    <property type="entry name" value="UDP-N-ACETYLMURAMATE--L-ALANINE LIGASE"/>
    <property type="match status" value="1"/>
</dbReference>
<dbReference type="InterPro" id="IPR036615">
    <property type="entry name" value="Mur_ligase_C_dom_sf"/>
</dbReference>
<keyword evidence="5" id="KW-0133">Cell shape</keyword>
<dbReference type="SUPFAM" id="SSF53623">
    <property type="entry name" value="MurD-like peptide ligases, catalytic domain"/>
    <property type="match status" value="1"/>
</dbReference>
<dbReference type="InterPro" id="IPR004101">
    <property type="entry name" value="Mur_ligase_C"/>
</dbReference>
<proteinExistence type="predicted"/>
<dbReference type="RefSeq" id="WP_105001343.1">
    <property type="nucleotide sequence ID" value="NZ_MQVX01000001.1"/>
</dbReference>
<keyword evidence="6" id="KW-0573">Peptidoglycan synthesis</keyword>
<dbReference type="GO" id="GO:0071555">
    <property type="term" value="P:cell wall organization"/>
    <property type="evidence" value="ECO:0007669"/>
    <property type="project" value="UniProtKB-KW"/>
</dbReference>
<evidence type="ECO:0000256" key="5">
    <source>
        <dbReference type="ARBA" id="ARBA00022960"/>
    </source>
</evidence>
<feature type="domain" description="Mur ligase central" evidence="11">
    <location>
        <begin position="119"/>
        <end position="288"/>
    </location>
</feature>
<evidence type="ECO:0000259" key="10">
    <source>
        <dbReference type="Pfam" id="PF02875"/>
    </source>
</evidence>
<dbReference type="SUPFAM" id="SSF53244">
    <property type="entry name" value="MurD-like peptide ligases, peptide-binding domain"/>
    <property type="match status" value="1"/>
</dbReference>
<name>A0A2S7T704_9FLAO</name>
<keyword evidence="7" id="KW-0131">Cell cycle</keyword>
<dbReference type="Pfam" id="PF02875">
    <property type="entry name" value="Mur_ligase_C"/>
    <property type="match status" value="1"/>
</dbReference>
<dbReference type="EMBL" id="MQVX01000001">
    <property type="protein sequence ID" value="PQJ15690.1"/>
    <property type="molecule type" value="Genomic_DNA"/>
</dbReference>
<accession>A0A2S7T704</accession>
<evidence type="ECO:0000256" key="7">
    <source>
        <dbReference type="ARBA" id="ARBA00023306"/>
    </source>
</evidence>
<dbReference type="GO" id="GO:0051301">
    <property type="term" value="P:cell division"/>
    <property type="evidence" value="ECO:0007669"/>
    <property type="project" value="UniProtKB-KW"/>
</dbReference>
<feature type="domain" description="Mur ligase N-terminal catalytic" evidence="9">
    <location>
        <begin position="11"/>
        <end position="113"/>
    </location>
</feature>
<dbReference type="SUPFAM" id="SSF51984">
    <property type="entry name" value="MurCD N-terminal domain"/>
    <property type="match status" value="1"/>
</dbReference>
<evidence type="ECO:0000256" key="2">
    <source>
        <dbReference type="ARBA" id="ARBA00022618"/>
    </source>
</evidence>
<dbReference type="Gene3D" id="3.90.190.20">
    <property type="entry name" value="Mur ligase, C-terminal domain"/>
    <property type="match status" value="1"/>
</dbReference>
<dbReference type="PANTHER" id="PTHR43445">
    <property type="entry name" value="UDP-N-ACETYLMURAMATE--L-ALANINE LIGASE-RELATED"/>
    <property type="match status" value="1"/>
</dbReference>
<dbReference type="InterPro" id="IPR000713">
    <property type="entry name" value="Mur_ligase_N"/>
</dbReference>
<dbReference type="OrthoDB" id="9804126at2"/>
<dbReference type="InterPro" id="IPR036565">
    <property type="entry name" value="Mur-like_cat_sf"/>
</dbReference>